<evidence type="ECO:0000256" key="5">
    <source>
        <dbReference type="ARBA" id="ARBA00022989"/>
    </source>
</evidence>
<feature type="transmembrane region" description="Helical" evidence="7">
    <location>
        <begin position="320"/>
        <end position="343"/>
    </location>
</feature>
<feature type="transmembrane region" description="Helical" evidence="7">
    <location>
        <begin position="292"/>
        <end position="314"/>
    </location>
</feature>
<feature type="domain" description="Major facilitator superfamily (MFS) profile" evidence="8">
    <location>
        <begin position="21"/>
        <end position="409"/>
    </location>
</feature>
<dbReference type="HOGENOM" id="CLU_034180_11_1_4"/>
<comment type="subcellular location">
    <subcellularLocation>
        <location evidence="1">Cell membrane</location>
        <topology evidence="1">Multi-pass membrane protein</topology>
    </subcellularLocation>
</comment>
<organism evidence="9 10">
    <name type="scientific">Methylovorus glucosotrophus (strain SIP3-4)</name>
    <dbReference type="NCBI Taxonomy" id="582744"/>
    <lineage>
        <taxon>Bacteria</taxon>
        <taxon>Pseudomonadati</taxon>
        <taxon>Pseudomonadota</taxon>
        <taxon>Betaproteobacteria</taxon>
        <taxon>Nitrosomonadales</taxon>
        <taxon>Methylophilaceae</taxon>
        <taxon>Methylovorus</taxon>
    </lineage>
</organism>
<dbReference type="Proteomes" id="UP000002743">
    <property type="component" value="Chromosome"/>
</dbReference>
<dbReference type="KEGG" id="mei:Msip34_2684"/>
<reference evidence="10" key="1">
    <citation type="submission" date="2009-07" db="EMBL/GenBank/DDBJ databases">
        <title>Complete sequence of chromosome of Methylovorus sp. SIP3-4.</title>
        <authorList>
            <person name="Lucas S."/>
            <person name="Copeland A."/>
            <person name="Lapidus A."/>
            <person name="Glavina del Rio T."/>
            <person name="Tice H."/>
            <person name="Bruce D."/>
            <person name="Goodwin L."/>
            <person name="Pitluck S."/>
            <person name="Clum A."/>
            <person name="Larimer F."/>
            <person name="Land M."/>
            <person name="Hauser L."/>
            <person name="Kyrpides N."/>
            <person name="Mikhailova N."/>
            <person name="Kayluzhnaya M."/>
            <person name="Chistoserdova L."/>
        </authorList>
    </citation>
    <scope>NUCLEOTIDE SEQUENCE [LARGE SCALE GENOMIC DNA]</scope>
    <source>
        <strain evidence="10">SIP3-4</strain>
    </source>
</reference>
<keyword evidence="3" id="KW-1003">Cell membrane</keyword>
<accession>C6XBF1</accession>
<keyword evidence="6 7" id="KW-0472">Membrane</keyword>
<protein>
    <recommendedName>
        <fullName evidence="8">Major facilitator superfamily (MFS) profile domain-containing protein</fullName>
    </recommendedName>
</protein>
<dbReference type="PANTHER" id="PTHR23513:SF11">
    <property type="entry name" value="STAPHYLOFERRIN A TRANSPORTER"/>
    <property type="match status" value="1"/>
</dbReference>
<keyword evidence="2" id="KW-0813">Transport</keyword>
<feature type="transmembrane region" description="Helical" evidence="7">
    <location>
        <begin position="235"/>
        <end position="255"/>
    </location>
</feature>
<dbReference type="STRING" id="582744.Msip34_2684"/>
<dbReference type="PROSITE" id="PS50850">
    <property type="entry name" value="MFS"/>
    <property type="match status" value="1"/>
</dbReference>
<sequence precursor="true">MTTPQTQATAASAFAPFKYRIFTVLWMATLISNIGTWMFNVTSGWIMTELSPSPFMVSLVQVATALPIFIFALPAGALGDIFDRRKLLLVTQIASAAALFVFAAILWAGHVSAWGLLLFTFLTGAGSAFAMPAWQAIVPRLVAKEALQPAIALNGVSVNIARAIGPALGGFILVAAGATATVLFDAVTYLFVAAALLWWRASAGKTDTLPREHMVGAMRAGLRFSLRSQALRSTIIRALAFFTFASAYWALLPLIAKELLHGGPGLYGIILTALGAGAVAGTFLIGKLRKQLGANAVVALGTLGTALAMGFFAYGGNATLGVLAGVLAGLSWIMVISSLNVSAQTALPDWVRARGLAIFQMMFWGAMTAGSLLWGKLAMSLGLPHALILAAAISLLCIPLTWRFKLNLGEHDDFVPSGHWPEPVLSTPVAHDRGPVLVSIEYHIRQEDSHAMHHLMRELGALRRRDGAVHWGVFEDVARPGTFIEIFIEESWVAHMRQHLRVSGTHKQLQEKIRALHQGDAPPIVRHAVTPEHGADSIHLPEDHHD</sequence>
<dbReference type="InterPro" id="IPR010290">
    <property type="entry name" value="TM_effector"/>
</dbReference>
<feature type="transmembrane region" description="Helical" evidence="7">
    <location>
        <begin position="21"/>
        <end position="39"/>
    </location>
</feature>
<evidence type="ECO:0000256" key="1">
    <source>
        <dbReference type="ARBA" id="ARBA00004651"/>
    </source>
</evidence>
<reference evidence="9 10" key="2">
    <citation type="journal article" date="2011" name="J. Bacteriol.">
        <title>Genomes of three methylotrophs from a single niche uncover genetic and metabolic divergence of Methylophilaceae.</title>
        <authorList>
            <person name="Lapidus A."/>
            <person name="Clum A."/>
            <person name="Labutti K."/>
            <person name="Kaluzhnaya M.G."/>
            <person name="Lim S."/>
            <person name="Beck D.A."/>
            <person name="Glavina Del Rio T."/>
            <person name="Nolan M."/>
            <person name="Mavromatis K."/>
            <person name="Huntemann M."/>
            <person name="Lucas S."/>
            <person name="Lidstrom M.E."/>
            <person name="Ivanova N."/>
            <person name="Chistoserdova L."/>
        </authorList>
    </citation>
    <scope>NUCLEOTIDE SEQUENCE [LARGE SCALE GENOMIC DNA]</scope>
    <source>
        <strain evidence="9 10">SIP3-4</strain>
    </source>
</reference>
<evidence type="ECO:0000256" key="4">
    <source>
        <dbReference type="ARBA" id="ARBA00022692"/>
    </source>
</evidence>
<name>C6XBF1_METGS</name>
<feature type="transmembrane region" description="Helical" evidence="7">
    <location>
        <begin position="146"/>
        <end position="165"/>
    </location>
</feature>
<feature type="transmembrane region" description="Helical" evidence="7">
    <location>
        <begin position="355"/>
        <end position="375"/>
    </location>
</feature>
<keyword evidence="10" id="KW-1185">Reference proteome</keyword>
<feature type="transmembrane region" description="Helical" evidence="7">
    <location>
        <begin position="171"/>
        <end position="199"/>
    </location>
</feature>
<dbReference type="Pfam" id="PF05977">
    <property type="entry name" value="MFS_3"/>
    <property type="match status" value="1"/>
</dbReference>
<evidence type="ECO:0000259" key="8">
    <source>
        <dbReference type="PROSITE" id="PS50850"/>
    </source>
</evidence>
<feature type="transmembrane region" description="Helical" evidence="7">
    <location>
        <begin position="87"/>
        <end position="108"/>
    </location>
</feature>
<evidence type="ECO:0000256" key="7">
    <source>
        <dbReference type="SAM" id="Phobius"/>
    </source>
</evidence>
<evidence type="ECO:0000256" key="2">
    <source>
        <dbReference type="ARBA" id="ARBA00022448"/>
    </source>
</evidence>
<dbReference type="InterPro" id="IPR036259">
    <property type="entry name" value="MFS_trans_sf"/>
</dbReference>
<keyword evidence="4 7" id="KW-0812">Transmembrane</keyword>
<feature type="transmembrane region" description="Helical" evidence="7">
    <location>
        <begin position="55"/>
        <end position="75"/>
    </location>
</feature>
<dbReference type="EMBL" id="CP001674">
    <property type="protein sequence ID" value="ACT51921.1"/>
    <property type="molecule type" value="Genomic_DNA"/>
</dbReference>
<dbReference type="InterPro" id="IPR020846">
    <property type="entry name" value="MFS_dom"/>
</dbReference>
<dbReference type="Gene3D" id="1.20.1250.20">
    <property type="entry name" value="MFS general substrate transporter like domains"/>
    <property type="match status" value="1"/>
</dbReference>
<proteinExistence type="predicted"/>
<dbReference type="AlphaFoldDB" id="C6XBF1"/>
<evidence type="ECO:0000256" key="3">
    <source>
        <dbReference type="ARBA" id="ARBA00022475"/>
    </source>
</evidence>
<dbReference type="eggNOG" id="COG2814">
    <property type="taxonomic scope" value="Bacteria"/>
</dbReference>
<feature type="transmembrane region" description="Helical" evidence="7">
    <location>
        <begin position="267"/>
        <end position="285"/>
    </location>
</feature>
<evidence type="ECO:0000313" key="9">
    <source>
        <dbReference type="EMBL" id="ACT51921.1"/>
    </source>
</evidence>
<dbReference type="PANTHER" id="PTHR23513">
    <property type="entry name" value="INTEGRAL MEMBRANE EFFLUX PROTEIN-RELATED"/>
    <property type="match status" value="1"/>
</dbReference>
<dbReference type="SUPFAM" id="SSF103473">
    <property type="entry name" value="MFS general substrate transporter"/>
    <property type="match status" value="1"/>
</dbReference>
<evidence type="ECO:0000256" key="6">
    <source>
        <dbReference type="ARBA" id="ARBA00023136"/>
    </source>
</evidence>
<feature type="transmembrane region" description="Helical" evidence="7">
    <location>
        <begin position="381"/>
        <end position="402"/>
    </location>
</feature>
<keyword evidence="5 7" id="KW-1133">Transmembrane helix</keyword>
<dbReference type="GO" id="GO:0022857">
    <property type="term" value="F:transmembrane transporter activity"/>
    <property type="evidence" value="ECO:0007669"/>
    <property type="project" value="InterPro"/>
</dbReference>
<dbReference type="RefSeq" id="WP_015831143.1">
    <property type="nucleotide sequence ID" value="NC_012969.1"/>
</dbReference>
<evidence type="ECO:0000313" key="10">
    <source>
        <dbReference type="Proteomes" id="UP000002743"/>
    </source>
</evidence>
<feature type="transmembrane region" description="Helical" evidence="7">
    <location>
        <begin position="114"/>
        <end position="134"/>
    </location>
</feature>
<dbReference type="OrthoDB" id="9775268at2"/>
<dbReference type="GO" id="GO:0005886">
    <property type="term" value="C:plasma membrane"/>
    <property type="evidence" value="ECO:0007669"/>
    <property type="project" value="UniProtKB-SubCell"/>
</dbReference>
<dbReference type="CDD" id="cd06173">
    <property type="entry name" value="MFS_MefA_like"/>
    <property type="match status" value="1"/>
</dbReference>
<gene>
    <name evidence="9" type="ordered locus">Msip34_2684</name>
</gene>